<accession>A0A4Z2J4Y4</accession>
<organism evidence="1 2">
    <name type="scientific">Liparis tanakae</name>
    <name type="common">Tanaka's snailfish</name>
    <dbReference type="NCBI Taxonomy" id="230148"/>
    <lineage>
        <taxon>Eukaryota</taxon>
        <taxon>Metazoa</taxon>
        <taxon>Chordata</taxon>
        <taxon>Craniata</taxon>
        <taxon>Vertebrata</taxon>
        <taxon>Euteleostomi</taxon>
        <taxon>Actinopterygii</taxon>
        <taxon>Neopterygii</taxon>
        <taxon>Teleostei</taxon>
        <taxon>Neoteleostei</taxon>
        <taxon>Acanthomorphata</taxon>
        <taxon>Eupercaria</taxon>
        <taxon>Perciformes</taxon>
        <taxon>Cottioidei</taxon>
        <taxon>Cottales</taxon>
        <taxon>Liparidae</taxon>
        <taxon>Liparis</taxon>
    </lineage>
</organism>
<comment type="caution">
    <text evidence="1">The sequence shown here is derived from an EMBL/GenBank/DDBJ whole genome shotgun (WGS) entry which is preliminary data.</text>
</comment>
<reference evidence="1 2" key="1">
    <citation type="submission" date="2019-03" db="EMBL/GenBank/DDBJ databases">
        <title>First draft genome of Liparis tanakae, snailfish: a comprehensive survey of snailfish specific genes.</title>
        <authorList>
            <person name="Kim W."/>
            <person name="Song I."/>
            <person name="Jeong J.-H."/>
            <person name="Kim D."/>
            <person name="Kim S."/>
            <person name="Ryu S."/>
            <person name="Song J.Y."/>
            <person name="Lee S.K."/>
        </authorList>
    </citation>
    <scope>NUCLEOTIDE SEQUENCE [LARGE SCALE GENOMIC DNA]</scope>
    <source>
        <tissue evidence="1">Muscle</tissue>
    </source>
</reference>
<evidence type="ECO:0000313" key="1">
    <source>
        <dbReference type="EMBL" id="TNN84563.1"/>
    </source>
</evidence>
<sequence length="82" mass="9389">MEDCLNVVQLAQGHWECMSRGALELRYHQLVISEPTFNKRMAVIQQVLVCSSSAQSNFKSRAELPFVDWREKMQGDKRSSAS</sequence>
<proteinExistence type="predicted"/>
<evidence type="ECO:0000313" key="2">
    <source>
        <dbReference type="Proteomes" id="UP000314294"/>
    </source>
</evidence>
<dbReference type="Proteomes" id="UP000314294">
    <property type="component" value="Unassembled WGS sequence"/>
</dbReference>
<protein>
    <submittedName>
        <fullName evidence="1">Uncharacterized protein</fullName>
    </submittedName>
</protein>
<dbReference type="AlphaFoldDB" id="A0A4Z2J4Y4"/>
<name>A0A4Z2J4Y4_9TELE</name>
<dbReference type="EMBL" id="SRLO01000026">
    <property type="protein sequence ID" value="TNN84563.1"/>
    <property type="molecule type" value="Genomic_DNA"/>
</dbReference>
<keyword evidence="2" id="KW-1185">Reference proteome</keyword>
<gene>
    <name evidence="1" type="ORF">EYF80_005263</name>
</gene>